<evidence type="ECO:0000256" key="10">
    <source>
        <dbReference type="ARBA" id="ARBA00023324"/>
    </source>
</evidence>
<feature type="site" description="Transition state stabilizer" evidence="13">
    <location>
        <position position="96"/>
    </location>
</feature>
<evidence type="ECO:0000256" key="12">
    <source>
        <dbReference type="PIRSR" id="PIRSR600823-3"/>
    </source>
</evidence>
<keyword evidence="6 12" id="KW-0479">Metal-binding</keyword>
<feature type="active site" description="Proton acceptor" evidence="11">
    <location>
        <position position="100"/>
    </location>
</feature>
<keyword evidence="16" id="KW-0732">Signal</keyword>
<dbReference type="Pfam" id="PF00141">
    <property type="entry name" value="peroxidase"/>
    <property type="match status" value="1"/>
</dbReference>
<keyword evidence="7 12" id="KW-0106">Calcium</keyword>
<name>A0A811QMP4_9POAL</name>
<dbReference type="GO" id="GO:0020037">
    <property type="term" value="F:heme binding"/>
    <property type="evidence" value="ECO:0007669"/>
    <property type="project" value="InterPro"/>
</dbReference>
<comment type="cofactor">
    <cofactor evidence="12">
        <name>Ca(2+)</name>
        <dbReference type="ChEBI" id="CHEBI:29108"/>
    </cofactor>
    <text evidence="12">Binds 2 calcium ions per subunit.</text>
</comment>
<reference evidence="18" key="1">
    <citation type="submission" date="2020-10" db="EMBL/GenBank/DDBJ databases">
        <authorList>
            <person name="Han B."/>
            <person name="Lu T."/>
            <person name="Zhao Q."/>
            <person name="Huang X."/>
            <person name="Zhao Y."/>
        </authorList>
    </citation>
    <scope>NUCLEOTIDE SEQUENCE</scope>
</reference>
<sequence>MARSSGNVHVLLAMLIVPLCAATAWTAAAAAAAAGPLLPLPDLQTTTTTMNENDTTTGSLSADFHALSCPDLHGIVRSAVQAARGQDVQVTAGLLRIFFHDCFPQGCDASLLVDKTDPGSEQNVEPQNKGLNQRALQLIESIRDTVHKSPGGVKARRNCLKRDAGVNLQTTVAAAGSGDDEGLAASA</sequence>
<evidence type="ECO:0000256" key="4">
    <source>
        <dbReference type="ARBA" id="ARBA00022559"/>
    </source>
</evidence>
<evidence type="ECO:0000256" key="8">
    <source>
        <dbReference type="ARBA" id="ARBA00023002"/>
    </source>
</evidence>
<comment type="cofactor">
    <cofactor evidence="2">
        <name>heme b</name>
        <dbReference type="ChEBI" id="CHEBI:60344"/>
    </cofactor>
</comment>
<evidence type="ECO:0000256" key="9">
    <source>
        <dbReference type="ARBA" id="ARBA00023004"/>
    </source>
</evidence>
<protein>
    <recommendedName>
        <fullName evidence="17">Plant heme peroxidase family profile domain-containing protein</fullName>
    </recommendedName>
</protein>
<dbReference type="Proteomes" id="UP000604825">
    <property type="component" value="Unassembled WGS sequence"/>
</dbReference>
<evidence type="ECO:0000256" key="13">
    <source>
        <dbReference type="PIRSR" id="PIRSR600823-4"/>
    </source>
</evidence>
<evidence type="ECO:0000256" key="2">
    <source>
        <dbReference type="ARBA" id="ARBA00001970"/>
    </source>
</evidence>
<evidence type="ECO:0000256" key="1">
    <source>
        <dbReference type="ARBA" id="ARBA00000189"/>
    </source>
</evidence>
<evidence type="ECO:0000256" key="14">
    <source>
        <dbReference type="PIRSR" id="PIRSR600823-5"/>
    </source>
</evidence>
<feature type="domain" description="Plant heme peroxidase family profile" evidence="17">
    <location>
        <begin position="59"/>
        <end position="159"/>
    </location>
</feature>
<dbReference type="PANTHER" id="PTHR31517">
    <property type="match status" value="1"/>
</dbReference>
<accession>A0A811QMP4</accession>
<keyword evidence="9" id="KW-0408">Iron</keyword>
<dbReference type="PROSITE" id="PS00436">
    <property type="entry name" value="PEROXIDASE_2"/>
    <property type="match status" value="1"/>
</dbReference>
<proteinExistence type="inferred from homology"/>
<evidence type="ECO:0000256" key="7">
    <source>
        <dbReference type="ARBA" id="ARBA00022837"/>
    </source>
</evidence>
<dbReference type="AlphaFoldDB" id="A0A811QMP4"/>
<dbReference type="InterPro" id="IPR000823">
    <property type="entry name" value="Peroxidase_pln"/>
</dbReference>
<dbReference type="SUPFAM" id="SSF48113">
    <property type="entry name" value="Heme-dependent peroxidases"/>
    <property type="match status" value="1"/>
</dbReference>
<evidence type="ECO:0000313" key="18">
    <source>
        <dbReference type="EMBL" id="CAD6258957.1"/>
    </source>
</evidence>
<feature type="binding site" evidence="12">
    <location>
        <position position="110"/>
    </location>
    <ligand>
        <name>Ca(2+)</name>
        <dbReference type="ChEBI" id="CHEBI:29108"/>
        <label>1</label>
    </ligand>
</feature>
<feature type="binding site" evidence="12">
    <location>
        <position position="101"/>
    </location>
    <ligand>
        <name>Ca(2+)</name>
        <dbReference type="ChEBI" id="CHEBI:29108"/>
        <label>1</label>
    </ligand>
</feature>
<keyword evidence="19" id="KW-1185">Reference proteome</keyword>
<evidence type="ECO:0000313" key="19">
    <source>
        <dbReference type="Proteomes" id="UP000604825"/>
    </source>
</evidence>
<keyword evidence="4" id="KW-0575">Peroxidase</keyword>
<dbReference type="GO" id="GO:0042744">
    <property type="term" value="P:hydrogen peroxide catabolic process"/>
    <property type="evidence" value="ECO:0007669"/>
    <property type="project" value="UniProtKB-KW"/>
</dbReference>
<feature type="binding site" evidence="12">
    <location>
        <position position="106"/>
    </location>
    <ligand>
        <name>Ca(2+)</name>
        <dbReference type="ChEBI" id="CHEBI:29108"/>
        <label>1</label>
    </ligand>
</feature>
<dbReference type="GO" id="GO:0006979">
    <property type="term" value="P:response to oxidative stress"/>
    <property type="evidence" value="ECO:0007669"/>
    <property type="project" value="InterPro"/>
</dbReference>
<comment type="similarity">
    <text evidence="15">Belongs to the peroxidase family.</text>
</comment>
<feature type="disulfide bond" evidence="14">
    <location>
        <begin position="102"/>
        <end position="107"/>
    </location>
</feature>
<keyword evidence="10" id="KW-0376">Hydrogen peroxide</keyword>
<dbReference type="OrthoDB" id="2113341at2759"/>
<evidence type="ECO:0000256" key="3">
    <source>
        <dbReference type="ARBA" id="ARBA00004613"/>
    </source>
</evidence>
<dbReference type="InterPro" id="IPR010255">
    <property type="entry name" value="Haem_peroxidase_sf"/>
</dbReference>
<dbReference type="InterPro" id="IPR002016">
    <property type="entry name" value="Haem_peroxidase"/>
</dbReference>
<dbReference type="GO" id="GO:0005576">
    <property type="term" value="C:extracellular region"/>
    <property type="evidence" value="ECO:0007669"/>
    <property type="project" value="UniProtKB-SubCell"/>
</dbReference>
<dbReference type="InterPro" id="IPR019794">
    <property type="entry name" value="Peroxidases_AS"/>
</dbReference>
<dbReference type="PRINTS" id="PR00461">
    <property type="entry name" value="PLPEROXIDASE"/>
</dbReference>
<keyword evidence="14" id="KW-1015">Disulfide bond</keyword>
<evidence type="ECO:0000256" key="11">
    <source>
        <dbReference type="PIRSR" id="PIRSR600823-1"/>
    </source>
</evidence>
<keyword evidence="8" id="KW-0560">Oxidoreductase</keyword>
<feature type="chain" id="PRO_5033019211" description="Plant heme peroxidase family profile domain-containing protein" evidence="16">
    <location>
        <begin position="23"/>
        <end position="187"/>
    </location>
</feature>
<gene>
    <name evidence="18" type="ORF">NCGR_LOCUS42400</name>
</gene>
<dbReference type="GO" id="GO:0140825">
    <property type="term" value="F:lactoperoxidase activity"/>
    <property type="evidence" value="ECO:0007669"/>
    <property type="project" value="UniProtKB-EC"/>
</dbReference>
<evidence type="ECO:0000256" key="6">
    <source>
        <dbReference type="ARBA" id="ARBA00022723"/>
    </source>
</evidence>
<comment type="subcellular location">
    <subcellularLocation>
        <location evidence="3">Secreted</location>
    </subcellularLocation>
</comment>
<dbReference type="Gene3D" id="1.10.520.10">
    <property type="match status" value="1"/>
</dbReference>
<dbReference type="PROSITE" id="PS50873">
    <property type="entry name" value="PEROXIDASE_4"/>
    <property type="match status" value="1"/>
</dbReference>
<dbReference type="PANTHER" id="PTHR31517:SF51">
    <property type="entry name" value="PEROXIDASE 55"/>
    <property type="match status" value="1"/>
</dbReference>
<comment type="catalytic activity">
    <reaction evidence="1">
        <text>2 a phenolic donor + H2O2 = 2 a phenolic radical donor + 2 H2O</text>
        <dbReference type="Rhea" id="RHEA:56136"/>
        <dbReference type="ChEBI" id="CHEBI:15377"/>
        <dbReference type="ChEBI" id="CHEBI:16240"/>
        <dbReference type="ChEBI" id="CHEBI:139520"/>
        <dbReference type="ChEBI" id="CHEBI:139521"/>
        <dbReference type="EC" id="1.11.1.7"/>
    </reaction>
</comment>
<evidence type="ECO:0000259" key="17">
    <source>
        <dbReference type="PROSITE" id="PS50873"/>
    </source>
</evidence>
<feature type="binding site" evidence="12">
    <location>
        <position position="108"/>
    </location>
    <ligand>
        <name>Ca(2+)</name>
        <dbReference type="ChEBI" id="CHEBI:29108"/>
        <label>1</label>
    </ligand>
</feature>
<keyword evidence="5" id="KW-0349">Heme</keyword>
<feature type="signal peptide" evidence="16">
    <location>
        <begin position="1"/>
        <end position="22"/>
    </location>
</feature>
<dbReference type="EMBL" id="CAJGYO010000011">
    <property type="protein sequence ID" value="CAD6258957.1"/>
    <property type="molecule type" value="Genomic_DNA"/>
</dbReference>
<evidence type="ECO:0000256" key="16">
    <source>
        <dbReference type="SAM" id="SignalP"/>
    </source>
</evidence>
<dbReference type="GO" id="GO:0046872">
    <property type="term" value="F:metal ion binding"/>
    <property type="evidence" value="ECO:0007669"/>
    <property type="project" value="UniProtKB-KW"/>
</dbReference>
<comment type="caution">
    <text evidence="18">The sequence shown here is derived from an EMBL/GenBank/DDBJ whole genome shotgun (WGS) entry which is preliminary data.</text>
</comment>
<evidence type="ECO:0000256" key="15">
    <source>
        <dbReference type="RuleBase" id="RU004241"/>
    </source>
</evidence>
<evidence type="ECO:0000256" key="5">
    <source>
        <dbReference type="ARBA" id="ARBA00022617"/>
    </source>
</evidence>
<organism evidence="18 19">
    <name type="scientific">Miscanthus lutarioriparius</name>
    <dbReference type="NCBI Taxonomy" id="422564"/>
    <lineage>
        <taxon>Eukaryota</taxon>
        <taxon>Viridiplantae</taxon>
        <taxon>Streptophyta</taxon>
        <taxon>Embryophyta</taxon>
        <taxon>Tracheophyta</taxon>
        <taxon>Spermatophyta</taxon>
        <taxon>Magnoliopsida</taxon>
        <taxon>Liliopsida</taxon>
        <taxon>Poales</taxon>
        <taxon>Poaceae</taxon>
        <taxon>PACMAD clade</taxon>
        <taxon>Panicoideae</taxon>
        <taxon>Andropogonodae</taxon>
        <taxon>Andropogoneae</taxon>
        <taxon>Saccharinae</taxon>
        <taxon>Miscanthus</taxon>
    </lineage>
</organism>